<dbReference type="PANTHER" id="PTHR35711:SF1">
    <property type="entry name" value="ECTODERMAL, ISOFORM F"/>
    <property type="match status" value="1"/>
</dbReference>
<feature type="region of interest" description="Disordered" evidence="4">
    <location>
        <begin position="429"/>
        <end position="545"/>
    </location>
</feature>
<feature type="repeat" description="WD" evidence="3">
    <location>
        <begin position="596"/>
        <end position="618"/>
    </location>
</feature>
<dbReference type="Proteomes" id="UP000218209">
    <property type="component" value="Unassembled WGS sequence"/>
</dbReference>
<dbReference type="InterPro" id="IPR001680">
    <property type="entry name" value="WD40_rpt"/>
</dbReference>
<dbReference type="PROSITE" id="PS00678">
    <property type="entry name" value="WD_REPEATS_1"/>
    <property type="match status" value="1"/>
</dbReference>
<proteinExistence type="predicted"/>
<feature type="region of interest" description="Disordered" evidence="4">
    <location>
        <begin position="708"/>
        <end position="772"/>
    </location>
</feature>
<feature type="compositionally biased region" description="Low complexity" evidence="4">
    <location>
        <begin position="520"/>
        <end position="545"/>
    </location>
</feature>
<dbReference type="SUPFAM" id="SSF50978">
    <property type="entry name" value="WD40 repeat-like"/>
    <property type="match status" value="1"/>
</dbReference>
<keyword evidence="2" id="KW-0677">Repeat</keyword>
<feature type="compositionally biased region" description="Acidic residues" evidence="4">
    <location>
        <begin position="242"/>
        <end position="254"/>
    </location>
</feature>
<feature type="compositionally biased region" description="Low complexity" evidence="4">
    <location>
        <begin position="461"/>
        <end position="477"/>
    </location>
</feature>
<feature type="region of interest" description="Disordered" evidence="4">
    <location>
        <begin position="236"/>
        <end position="289"/>
    </location>
</feature>
<feature type="compositionally biased region" description="Basic and acidic residues" evidence="4">
    <location>
        <begin position="159"/>
        <end position="179"/>
    </location>
</feature>
<feature type="compositionally biased region" description="Acidic residues" evidence="4">
    <location>
        <begin position="374"/>
        <end position="383"/>
    </location>
</feature>
<keyword evidence="1 3" id="KW-0853">WD repeat</keyword>
<evidence type="ECO:0000256" key="2">
    <source>
        <dbReference type="ARBA" id="ARBA00022737"/>
    </source>
</evidence>
<dbReference type="Gene3D" id="2.130.10.10">
    <property type="entry name" value="YVTN repeat-like/Quinoprotein amine dehydrogenase"/>
    <property type="match status" value="1"/>
</dbReference>
<gene>
    <name evidence="5" type="ORF">BU14_1366s0001</name>
</gene>
<accession>A0A1X6NM18</accession>
<evidence type="ECO:0000313" key="5">
    <source>
        <dbReference type="EMBL" id="OSX69590.1"/>
    </source>
</evidence>
<feature type="compositionally biased region" description="Acidic residues" evidence="4">
    <location>
        <begin position="180"/>
        <end position="194"/>
    </location>
</feature>
<feature type="region of interest" description="Disordered" evidence="4">
    <location>
        <begin position="130"/>
        <end position="194"/>
    </location>
</feature>
<dbReference type="InterPro" id="IPR036322">
    <property type="entry name" value="WD40_repeat_dom_sf"/>
</dbReference>
<evidence type="ECO:0000256" key="4">
    <source>
        <dbReference type="SAM" id="MobiDB-lite"/>
    </source>
</evidence>
<keyword evidence="6" id="KW-1185">Reference proteome</keyword>
<protein>
    <submittedName>
        <fullName evidence="5">Uncharacterized protein</fullName>
    </submittedName>
</protein>
<evidence type="ECO:0000256" key="3">
    <source>
        <dbReference type="PROSITE-ProRule" id="PRU00221"/>
    </source>
</evidence>
<organism evidence="5 6">
    <name type="scientific">Porphyra umbilicalis</name>
    <name type="common">Purple laver</name>
    <name type="synonym">Red alga</name>
    <dbReference type="NCBI Taxonomy" id="2786"/>
    <lineage>
        <taxon>Eukaryota</taxon>
        <taxon>Rhodophyta</taxon>
        <taxon>Bangiophyceae</taxon>
        <taxon>Bangiales</taxon>
        <taxon>Bangiaceae</taxon>
        <taxon>Porphyra</taxon>
    </lineage>
</organism>
<feature type="compositionally biased region" description="Acidic residues" evidence="4">
    <location>
        <begin position="714"/>
        <end position="732"/>
    </location>
</feature>
<dbReference type="InterPro" id="IPR015943">
    <property type="entry name" value="WD40/YVTN_repeat-like_dom_sf"/>
</dbReference>
<dbReference type="PROSITE" id="PS50082">
    <property type="entry name" value="WD_REPEATS_2"/>
    <property type="match status" value="1"/>
</dbReference>
<sequence>MAEERDVPPLPRVPTAIRETLLAPAPELPRYPTVIRGSMPEGGAGSVGVAPDAAVRIGAAPPKFPSLLDVGVGNAQAAANAMPSAPVVGGAVGVAPVPKFPSLTDVGVGPAQAAADAMAAAPPLAPMSPIAESSFSGRPSDVSVRSDAEPSFASTGAPRHSDVYDDGEGSHEPGDHIIDTDGEDSTSDVQIDDEDDVVVDDEEDEEVEEETIVHDTSRAPLAAGMGAAAMAGAVATGMVSSGDDEEEDDDDEAASSEYTMSRDGRSLASSSMRMLDTDDEGKILGDPTGMEETTAAIAASGVASARAVEARLAALALADEVHSDAAATRATRFSGLPSETDSSSVNESEMDPSVGSDDRDDALGVRGVPRVGDDDGEDAESSDNSETTSETDVAAATAVDADDDPSTGAAAGAAAGLVGAAVLGTHVASREARTTDEDGLSRVRSTTIETETVAAPGPDGSTLVSSTSTFTSRAGEAPPAPYGGAGDATASRSAPPLAGAAVVVPPATSAPPPPPPPTASPYSSTVLPGTAPMSGAGAPPASAGAQVLAPSDERSVAVVDGSAARAAEVHVTHDYALSGAHENGVNDGVFLDVNTLATAGADGKVCVWDVDSASVKLQFTPFDNSEAVSVVSALPTAPGAHPQLVCMSARTRLMRIWTLTPDAAVLMSSMQLPRNEKDLIMTLPVAEPAVAEAAVAAHAAAAAAAADAGAEEAAAAEDEDDDLTSEDEEDSETYLTGDDQMPSGEESEEEEGVSVGAPGAMHSDRYGAPVSV</sequence>
<feature type="compositionally biased region" description="Basic and acidic residues" evidence="4">
    <location>
        <begin position="429"/>
        <end position="441"/>
    </location>
</feature>
<evidence type="ECO:0000256" key="1">
    <source>
        <dbReference type="ARBA" id="ARBA00022574"/>
    </source>
</evidence>
<dbReference type="AlphaFoldDB" id="A0A1X6NM18"/>
<name>A0A1X6NM18_PORUM</name>
<feature type="compositionally biased region" description="Low complexity" evidence="4">
    <location>
        <begin position="487"/>
        <end position="507"/>
    </location>
</feature>
<dbReference type="InterPro" id="IPR019775">
    <property type="entry name" value="WD40_repeat_CS"/>
</dbReference>
<feature type="compositionally biased region" description="Pro residues" evidence="4">
    <location>
        <begin position="508"/>
        <end position="519"/>
    </location>
</feature>
<feature type="compositionally biased region" description="Low complexity" evidence="4">
    <location>
        <begin position="384"/>
        <end position="399"/>
    </location>
</feature>
<feature type="region of interest" description="Disordered" evidence="4">
    <location>
        <begin position="330"/>
        <end position="410"/>
    </location>
</feature>
<dbReference type="EMBL" id="KV919480">
    <property type="protein sequence ID" value="OSX69590.1"/>
    <property type="molecule type" value="Genomic_DNA"/>
</dbReference>
<evidence type="ECO:0000313" key="6">
    <source>
        <dbReference type="Proteomes" id="UP000218209"/>
    </source>
</evidence>
<dbReference type="PANTHER" id="PTHR35711">
    <property type="entry name" value="EXPRESSED PROTEIN"/>
    <property type="match status" value="1"/>
</dbReference>
<reference evidence="5 6" key="1">
    <citation type="submission" date="2017-03" db="EMBL/GenBank/DDBJ databases">
        <title>WGS assembly of Porphyra umbilicalis.</title>
        <authorList>
            <person name="Brawley S.H."/>
            <person name="Blouin N.A."/>
            <person name="Ficko-Blean E."/>
            <person name="Wheeler G.L."/>
            <person name="Lohr M."/>
            <person name="Goodson H.V."/>
            <person name="Jenkins J.W."/>
            <person name="Blaby-Haas C.E."/>
            <person name="Helliwell K.E."/>
            <person name="Chan C."/>
            <person name="Marriage T."/>
            <person name="Bhattacharya D."/>
            <person name="Klein A.S."/>
            <person name="Badis Y."/>
            <person name="Brodie J."/>
            <person name="Cao Y."/>
            <person name="Collen J."/>
            <person name="Dittami S.M."/>
            <person name="Gachon C.M."/>
            <person name="Green B.R."/>
            <person name="Karpowicz S."/>
            <person name="Kim J.W."/>
            <person name="Kudahl U."/>
            <person name="Lin S."/>
            <person name="Michel G."/>
            <person name="Mittag M."/>
            <person name="Olson B.J."/>
            <person name="Pangilinan J."/>
            <person name="Peng Y."/>
            <person name="Qiu H."/>
            <person name="Shu S."/>
            <person name="Singer J.T."/>
            <person name="Smith A.G."/>
            <person name="Sprecher B.N."/>
            <person name="Wagner V."/>
            <person name="Wang W."/>
            <person name="Wang Z.-Y."/>
            <person name="Yan J."/>
            <person name="Yarish C."/>
            <person name="Zoeuner-Riek S."/>
            <person name="Zhuang Y."/>
            <person name="Zou Y."/>
            <person name="Lindquist E.A."/>
            <person name="Grimwood J."/>
            <person name="Barry K."/>
            <person name="Rokhsar D.S."/>
            <person name="Schmutz J."/>
            <person name="Stiller J.W."/>
            <person name="Grossman A.R."/>
            <person name="Prochnik S.E."/>
        </authorList>
    </citation>
    <scope>NUCLEOTIDE SEQUENCE [LARGE SCALE GENOMIC DNA]</scope>
    <source>
        <strain evidence="5">4086291</strain>
    </source>
</reference>
<feature type="compositionally biased region" description="Polar residues" evidence="4">
    <location>
        <begin position="337"/>
        <end position="347"/>
    </location>
</feature>